<dbReference type="Gene3D" id="3.90.550.10">
    <property type="entry name" value="Spore Coat Polysaccharide Biosynthesis Protein SpsA, Chain A"/>
    <property type="match status" value="1"/>
</dbReference>
<evidence type="ECO:0000256" key="5">
    <source>
        <dbReference type="ARBA" id="ARBA00022985"/>
    </source>
</evidence>
<dbReference type="FunCoup" id="A0A420WCZ8">
    <property type="interactions" value="410"/>
</dbReference>
<keyword evidence="5" id="KW-0448">Lipopolysaccharide biosynthesis</keyword>
<dbReference type="PANTHER" id="PTHR48090">
    <property type="entry name" value="UNDECAPRENYL-PHOSPHATE 4-DEOXY-4-FORMAMIDO-L-ARABINOSE TRANSFERASE-RELATED"/>
    <property type="match status" value="1"/>
</dbReference>
<evidence type="ECO:0000259" key="8">
    <source>
        <dbReference type="Pfam" id="PF00535"/>
    </source>
</evidence>
<dbReference type="GO" id="GO:0099621">
    <property type="term" value="F:undecaprenyl-phosphate 4-deoxy-4-formamido-L-arabinose transferase activity"/>
    <property type="evidence" value="ECO:0007669"/>
    <property type="project" value="TreeGrafter"/>
</dbReference>
<dbReference type="EMBL" id="RBII01000002">
    <property type="protein sequence ID" value="RKQ68887.1"/>
    <property type="molecule type" value="Genomic_DNA"/>
</dbReference>
<dbReference type="GO" id="GO:0009103">
    <property type="term" value="P:lipopolysaccharide biosynthetic process"/>
    <property type="evidence" value="ECO:0007669"/>
    <property type="project" value="UniProtKB-KW"/>
</dbReference>
<dbReference type="InParanoid" id="A0A420WCZ8"/>
<evidence type="ECO:0000256" key="3">
    <source>
        <dbReference type="ARBA" id="ARBA00022679"/>
    </source>
</evidence>
<reference evidence="9 10" key="1">
    <citation type="submission" date="2018-10" db="EMBL/GenBank/DDBJ databases">
        <title>Genomic Encyclopedia of Type Strains, Phase IV (KMG-IV): sequencing the most valuable type-strain genomes for metagenomic binning, comparative biology and taxonomic classification.</title>
        <authorList>
            <person name="Goeker M."/>
        </authorList>
    </citation>
    <scope>NUCLEOTIDE SEQUENCE [LARGE SCALE GENOMIC DNA]</scope>
    <source>
        <strain evidence="9 10">DSM 22008</strain>
    </source>
</reference>
<dbReference type="InterPro" id="IPR001173">
    <property type="entry name" value="Glyco_trans_2-like"/>
</dbReference>
<gene>
    <name evidence="9" type="ORF">DES40_1662</name>
</gene>
<evidence type="ECO:0000256" key="6">
    <source>
        <dbReference type="ARBA" id="ARBA00022989"/>
    </source>
</evidence>
<keyword evidence="6" id="KW-1133">Transmembrane helix</keyword>
<sequence>MSITPKNSKMNAEPRLSVVVPVYNEAENVAQLVEEIAKALFATSYEMIFVNDASTDDTANVLRDLKSQYSELRVLSHRANAGQSRALRTGVLAARSELIATLDGDGQNNPADIPKLRDQILRVDAPKDLMLVGGRRVKRQDSQAKLWASKWANGIRKKLLKDEADDTGCGLKLFKREAFLRLPYFDHIHRYIPALMLREGYKIEFADVSHRARIAGESKYTNFGRLMVSFSDLRGVMWLNSRSRNPKGWDEI</sequence>
<dbReference type="Pfam" id="PF00535">
    <property type="entry name" value="Glycos_transf_2"/>
    <property type="match status" value="1"/>
</dbReference>
<evidence type="ECO:0000313" key="9">
    <source>
        <dbReference type="EMBL" id="RKQ68887.1"/>
    </source>
</evidence>
<evidence type="ECO:0000256" key="1">
    <source>
        <dbReference type="ARBA" id="ARBA00022475"/>
    </source>
</evidence>
<keyword evidence="10" id="KW-1185">Reference proteome</keyword>
<organism evidence="9 10">
    <name type="scientific">Litorimonas taeanensis</name>
    <dbReference type="NCBI Taxonomy" id="568099"/>
    <lineage>
        <taxon>Bacteria</taxon>
        <taxon>Pseudomonadati</taxon>
        <taxon>Pseudomonadota</taxon>
        <taxon>Alphaproteobacteria</taxon>
        <taxon>Maricaulales</taxon>
        <taxon>Robiginitomaculaceae</taxon>
    </lineage>
</organism>
<evidence type="ECO:0000256" key="2">
    <source>
        <dbReference type="ARBA" id="ARBA00022676"/>
    </source>
</evidence>
<proteinExistence type="predicted"/>
<keyword evidence="2 9" id="KW-0328">Glycosyltransferase</keyword>
<dbReference type="InterPro" id="IPR050256">
    <property type="entry name" value="Glycosyltransferase_2"/>
</dbReference>
<dbReference type="FunFam" id="3.90.550.10:FF:000170">
    <property type="entry name" value="Dolichol-phosphate mannosyltransferase"/>
    <property type="match status" value="1"/>
</dbReference>
<keyword evidence="3 9" id="KW-0808">Transferase</keyword>
<dbReference type="CDD" id="cd04179">
    <property type="entry name" value="DPM_DPG-synthase_like"/>
    <property type="match status" value="1"/>
</dbReference>
<dbReference type="AlphaFoldDB" id="A0A420WCZ8"/>
<dbReference type="PANTHER" id="PTHR48090:SF3">
    <property type="entry name" value="UNDECAPRENYL-PHOSPHATE 4-DEOXY-4-FORMAMIDO-L-ARABINOSE TRANSFERASE"/>
    <property type="match status" value="1"/>
</dbReference>
<keyword evidence="1" id="KW-1003">Cell membrane</keyword>
<dbReference type="Proteomes" id="UP000282211">
    <property type="component" value="Unassembled WGS sequence"/>
</dbReference>
<dbReference type="RefSeq" id="WP_233345539.1">
    <property type="nucleotide sequence ID" value="NZ_RBII01000002.1"/>
</dbReference>
<dbReference type="GO" id="GO:0005886">
    <property type="term" value="C:plasma membrane"/>
    <property type="evidence" value="ECO:0007669"/>
    <property type="project" value="TreeGrafter"/>
</dbReference>
<keyword evidence="7" id="KW-0472">Membrane</keyword>
<accession>A0A420WCZ8</accession>
<evidence type="ECO:0000313" key="10">
    <source>
        <dbReference type="Proteomes" id="UP000282211"/>
    </source>
</evidence>
<dbReference type="InterPro" id="IPR029044">
    <property type="entry name" value="Nucleotide-diphossugar_trans"/>
</dbReference>
<name>A0A420WCZ8_9PROT</name>
<protein>
    <submittedName>
        <fullName evidence="9">Dolichol-phosphate mannosyltransferase</fullName>
    </submittedName>
</protein>
<evidence type="ECO:0000256" key="7">
    <source>
        <dbReference type="ARBA" id="ARBA00023136"/>
    </source>
</evidence>
<evidence type="ECO:0000256" key="4">
    <source>
        <dbReference type="ARBA" id="ARBA00022692"/>
    </source>
</evidence>
<comment type="caution">
    <text evidence="9">The sequence shown here is derived from an EMBL/GenBank/DDBJ whole genome shotgun (WGS) entry which is preliminary data.</text>
</comment>
<keyword evidence="4" id="KW-0812">Transmembrane</keyword>
<dbReference type="SUPFAM" id="SSF53448">
    <property type="entry name" value="Nucleotide-diphospho-sugar transferases"/>
    <property type="match status" value="1"/>
</dbReference>
<feature type="domain" description="Glycosyltransferase 2-like" evidence="8">
    <location>
        <begin position="17"/>
        <end position="179"/>
    </location>
</feature>